<dbReference type="Proteomes" id="UP000183530">
    <property type="component" value="Chromosome"/>
</dbReference>
<name>A0A1L2ZK05_9MICC</name>
<accession>A0A1L2ZK05</accession>
<gene>
    <name evidence="1" type="ORF">BHE16_00350</name>
</gene>
<dbReference type="KEGG" id="nae:BHE16_00350"/>
<keyword evidence="2" id="KW-1185">Reference proteome</keyword>
<reference evidence="1 2" key="1">
    <citation type="submission" date="2016-11" db="EMBL/GenBank/DDBJ databases">
        <title>Genome sequencing of Zhihengliuella aestuarii B18 antagonistic to Plasmodiophora brassicae.</title>
        <authorList>
            <person name="Luo Y."/>
        </authorList>
    </citation>
    <scope>NUCLEOTIDE SEQUENCE [LARGE SCALE GENOMIC DNA]</scope>
    <source>
        <strain evidence="1 2">B18</strain>
    </source>
</reference>
<dbReference type="EMBL" id="CP018135">
    <property type="protein sequence ID" value="APF39723.1"/>
    <property type="molecule type" value="Genomic_DNA"/>
</dbReference>
<evidence type="ECO:0000313" key="2">
    <source>
        <dbReference type="Proteomes" id="UP000183530"/>
    </source>
</evidence>
<organism evidence="1 2">
    <name type="scientific">Neomicrococcus aestuarii</name>
    <dbReference type="NCBI Taxonomy" id="556325"/>
    <lineage>
        <taxon>Bacteria</taxon>
        <taxon>Bacillati</taxon>
        <taxon>Actinomycetota</taxon>
        <taxon>Actinomycetes</taxon>
        <taxon>Micrococcales</taxon>
        <taxon>Micrococcaceae</taxon>
        <taxon>Neomicrococcus</taxon>
    </lineage>
</organism>
<dbReference type="AlphaFoldDB" id="A0A1L2ZK05"/>
<protein>
    <submittedName>
        <fullName evidence="1">Uncharacterized protein</fullName>
    </submittedName>
</protein>
<sequence>MEAMWEEVEGKWRTLGSVSAKRARCDAMWPKIGRSLDFVEESGGLWDAAGSRRCNIRFDPRHTPTHALHARPFLCNPPLMRGHFSTNARFCEASLKRGTR</sequence>
<evidence type="ECO:0000313" key="1">
    <source>
        <dbReference type="EMBL" id="APF39723.1"/>
    </source>
</evidence>
<proteinExistence type="predicted"/>